<dbReference type="InterPro" id="IPR009069">
    <property type="entry name" value="Cys_alpha_HP_mot_SF"/>
</dbReference>
<dbReference type="GeneID" id="115020094"/>
<reference evidence="2" key="1">
    <citation type="submission" date="2025-08" db="UniProtKB">
        <authorList>
            <consortium name="RefSeq"/>
        </authorList>
    </citation>
    <scope>IDENTIFICATION</scope>
</reference>
<organism evidence="1 2">
    <name type="scientific">Cottoperca gobio</name>
    <name type="common">Frogmouth</name>
    <name type="synonym">Aphritis gobio</name>
    <dbReference type="NCBI Taxonomy" id="56716"/>
    <lineage>
        <taxon>Eukaryota</taxon>
        <taxon>Metazoa</taxon>
        <taxon>Chordata</taxon>
        <taxon>Craniata</taxon>
        <taxon>Vertebrata</taxon>
        <taxon>Euteleostomi</taxon>
        <taxon>Actinopterygii</taxon>
        <taxon>Neopterygii</taxon>
        <taxon>Teleostei</taxon>
        <taxon>Neoteleostei</taxon>
        <taxon>Acanthomorphata</taxon>
        <taxon>Eupercaria</taxon>
        <taxon>Perciformes</taxon>
        <taxon>Notothenioidei</taxon>
        <taxon>Bovichtidae</taxon>
        <taxon>Cottoperca</taxon>
    </lineage>
</organism>
<protein>
    <submittedName>
        <fullName evidence="2">Small ribosomal subunit protein mS37</fullName>
    </submittedName>
</protein>
<dbReference type="Proteomes" id="UP000504630">
    <property type="component" value="Chromosome 15"/>
</dbReference>
<dbReference type="PANTHER" id="PTHR31278">
    <property type="entry name" value="CHCHD1"/>
    <property type="match status" value="1"/>
</dbReference>
<gene>
    <name evidence="2" type="primary">chchd1</name>
</gene>
<dbReference type="CTD" id="118487"/>
<proteinExistence type="predicted"/>
<dbReference type="FunCoup" id="A0A6J2R508">
    <property type="interactions" value="1087"/>
</dbReference>
<dbReference type="GO" id="GO:0032543">
    <property type="term" value="P:mitochondrial translation"/>
    <property type="evidence" value="ECO:0007669"/>
    <property type="project" value="InterPro"/>
</dbReference>
<dbReference type="OrthoDB" id="5825849at2759"/>
<name>A0A6J2R508_COTGO</name>
<sequence>MMASKGGILFQEKVSRMLSGHNGKPVLKPKKTLALKDEVANRKFKTGGATCVAEISVLMACWKQNNFVDSLCSNEMNSFYTCVGEAQAAKKNIPEQSSFQGERLPPKQVTTLLKRYPNIRKEI</sequence>
<dbReference type="GO" id="GO:0003723">
    <property type="term" value="F:RNA binding"/>
    <property type="evidence" value="ECO:0007669"/>
    <property type="project" value="TreeGrafter"/>
</dbReference>
<dbReference type="PANTHER" id="PTHR31278:SF2">
    <property type="entry name" value="SMALL RIBOSOMAL SUBUNIT PROTEIN MS37"/>
    <property type="match status" value="1"/>
</dbReference>
<dbReference type="KEGG" id="cgob:115020094"/>
<dbReference type="InterPro" id="IPR033620">
    <property type="entry name" value="Ribosomal_mS37_met"/>
</dbReference>
<evidence type="ECO:0000313" key="2">
    <source>
        <dbReference type="RefSeq" id="XP_029305838.1"/>
    </source>
</evidence>
<dbReference type="RefSeq" id="XP_029305838.1">
    <property type="nucleotide sequence ID" value="XM_029449978.1"/>
</dbReference>
<dbReference type="InParanoid" id="A0A6J2R508"/>
<dbReference type="AlphaFoldDB" id="A0A6J2R508"/>
<dbReference type="GO" id="GO:0005654">
    <property type="term" value="C:nucleoplasm"/>
    <property type="evidence" value="ECO:0007669"/>
    <property type="project" value="TreeGrafter"/>
</dbReference>
<dbReference type="SUPFAM" id="SSF47072">
    <property type="entry name" value="Cysteine alpha-hairpin motif"/>
    <property type="match status" value="1"/>
</dbReference>
<dbReference type="GO" id="GO:0005761">
    <property type="term" value="C:mitochondrial ribosome"/>
    <property type="evidence" value="ECO:0007669"/>
    <property type="project" value="InterPro"/>
</dbReference>
<accession>A0A6J2R508</accession>
<keyword evidence="1" id="KW-1185">Reference proteome</keyword>
<evidence type="ECO:0000313" key="1">
    <source>
        <dbReference type="Proteomes" id="UP000504630"/>
    </source>
</evidence>